<comment type="caution">
    <text evidence="4">The sequence shown here is derived from an EMBL/GenBank/DDBJ whole genome shotgun (WGS) entry which is preliminary data.</text>
</comment>
<proteinExistence type="inferred from homology"/>
<dbReference type="Pfam" id="PF00535">
    <property type="entry name" value="Glycos_transf_2"/>
    <property type="match status" value="1"/>
</dbReference>
<keyword evidence="2" id="KW-0812">Transmembrane</keyword>
<reference evidence="4 5" key="1">
    <citation type="submission" date="2017-08" db="EMBL/GenBank/DDBJ databases">
        <title>Infants hospitalized years apart are colonized by the same room-sourced microbial strains.</title>
        <authorList>
            <person name="Brooks B."/>
            <person name="Olm M.R."/>
            <person name="Firek B.A."/>
            <person name="Baker R."/>
            <person name="Thomas B.C."/>
            <person name="Morowitz M.J."/>
            <person name="Banfield J.F."/>
        </authorList>
    </citation>
    <scope>NUCLEOTIDE SEQUENCE [LARGE SCALE GENOMIC DNA]</scope>
    <source>
        <strain evidence="4">S2_005_003_R2_43</strain>
    </source>
</reference>
<dbReference type="GO" id="GO:0016740">
    <property type="term" value="F:transferase activity"/>
    <property type="evidence" value="ECO:0007669"/>
    <property type="project" value="UniProtKB-KW"/>
</dbReference>
<organism evidence="4 5">
    <name type="scientific">Ancylobacter novellus</name>
    <name type="common">Thiobacillus novellus</name>
    <dbReference type="NCBI Taxonomy" id="921"/>
    <lineage>
        <taxon>Bacteria</taxon>
        <taxon>Pseudomonadati</taxon>
        <taxon>Pseudomonadota</taxon>
        <taxon>Alphaproteobacteria</taxon>
        <taxon>Hyphomicrobiales</taxon>
        <taxon>Xanthobacteraceae</taxon>
        <taxon>Ancylobacter</taxon>
    </lineage>
</organism>
<dbReference type="Proteomes" id="UP000249577">
    <property type="component" value="Unassembled WGS sequence"/>
</dbReference>
<evidence type="ECO:0000256" key="1">
    <source>
        <dbReference type="ARBA" id="ARBA00038494"/>
    </source>
</evidence>
<evidence type="ECO:0000313" key="4">
    <source>
        <dbReference type="EMBL" id="PZQ18908.1"/>
    </source>
</evidence>
<name>A0A2W5KU15_ANCNO</name>
<dbReference type="AlphaFoldDB" id="A0A2W5KU15"/>
<feature type="transmembrane region" description="Helical" evidence="2">
    <location>
        <begin position="294"/>
        <end position="313"/>
    </location>
</feature>
<gene>
    <name evidence="4" type="ORF">DI565_00430</name>
</gene>
<evidence type="ECO:0000313" key="5">
    <source>
        <dbReference type="Proteomes" id="UP000249577"/>
    </source>
</evidence>
<keyword evidence="4" id="KW-0808">Transferase</keyword>
<dbReference type="PANTHER" id="PTHR43630">
    <property type="entry name" value="POLY-BETA-1,6-N-ACETYL-D-GLUCOSAMINE SYNTHASE"/>
    <property type="match status" value="1"/>
</dbReference>
<comment type="similarity">
    <text evidence="1">Belongs to the glycosyltransferase 2 family. WaaE/KdtX subfamily.</text>
</comment>
<keyword evidence="2" id="KW-1133">Transmembrane helix</keyword>
<keyword evidence="2" id="KW-0472">Membrane</keyword>
<accession>A0A2W5KU15</accession>
<dbReference type="EMBL" id="QFPN01000001">
    <property type="protein sequence ID" value="PZQ18908.1"/>
    <property type="molecule type" value="Genomic_DNA"/>
</dbReference>
<feature type="domain" description="Glycosyltransferase 2-like" evidence="3">
    <location>
        <begin position="4"/>
        <end position="131"/>
    </location>
</feature>
<dbReference type="InterPro" id="IPR029044">
    <property type="entry name" value="Nucleotide-diphossugar_trans"/>
</dbReference>
<dbReference type="SUPFAM" id="SSF53448">
    <property type="entry name" value="Nucleotide-diphospho-sugar transferases"/>
    <property type="match status" value="1"/>
</dbReference>
<evidence type="ECO:0000259" key="3">
    <source>
        <dbReference type="Pfam" id="PF00535"/>
    </source>
</evidence>
<protein>
    <submittedName>
        <fullName evidence="4">Glycosyl transferase</fullName>
    </submittedName>
</protein>
<evidence type="ECO:0000256" key="2">
    <source>
        <dbReference type="SAM" id="Phobius"/>
    </source>
</evidence>
<dbReference type="InterPro" id="IPR001173">
    <property type="entry name" value="Glyco_trans_2-like"/>
</dbReference>
<sequence length="333" mass="36984">MTVSVIMKTLNEERRIAAAIESALKALDAVGGGEVIVADSGSSDRTIEIAAAYPVKVAQIEAPARPSCGLGPQLGFQYSEHPFVCLMDGDMLLDEGFLPEALAYLAAHPKSAGVTGHVVEMSVENLEFTRRVRRVSPENRTGSIDRMNGGGLYRREAIEQAGYFSDRNLHGYEEFDLGVRLRSQGWTLHRLDRPFVQHFGHTLNAYALLVRRWKSKYLRGVGELLRASAGKPWFGLMLKELPELRLWALVYAWIAIMIALPFVLPSFALGLLVDLALIAIVVGAMSLKQRSLSLGVYAVVAWLFHAAALPLGFLQPRRRPEEWIESRLVHEPR</sequence>
<dbReference type="Gene3D" id="3.90.550.10">
    <property type="entry name" value="Spore Coat Polysaccharide Biosynthesis Protein SpsA, Chain A"/>
    <property type="match status" value="1"/>
</dbReference>
<feature type="transmembrane region" description="Helical" evidence="2">
    <location>
        <begin position="244"/>
        <end position="263"/>
    </location>
</feature>
<dbReference type="PANTHER" id="PTHR43630:SF2">
    <property type="entry name" value="GLYCOSYLTRANSFERASE"/>
    <property type="match status" value="1"/>
</dbReference>